<name>A0A8K0D7X2_IGNLU</name>
<organism evidence="2 3">
    <name type="scientific">Ignelater luminosus</name>
    <name type="common">Cucubano</name>
    <name type="synonym">Pyrophorus luminosus</name>
    <dbReference type="NCBI Taxonomy" id="2038154"/>
    <lineage>
        <taxon>Eukaryota</taxon>
        <taxon>Metazoa</taxon>
        <taxon>Ecdysozoa</taxon>
        <taxon>Arthropoda</taxon>
        <taxon>Hexapoda</taxon>
        <taxon>Insecta</taxon>
        <taxon>Pterygota</taxon>
        <taxon>Neoptera</taxon>
        <taxon>Endopterygota</taxon>
        <taxon>Coleoptera</taxon>
        <taxon>Polyphaga</taxon>
        <taxon>Elateriformia</taxon>
        <taxon>Elateroidea</taxon>
        <taxon>Elateridae</taxon>
        <taxon>Agrypninae</taxon>
        <taxon>Pyrophorini</taxon>
        <taxon>Ignelater</taxon>
    </lineage>
</organism>
<dbReference type="Proteomes" id="UP000801492">
    <property type="component" value="Unassembled WGS sequence"/>
</dbReference>
<feature type="region of interest" description="Disordered" evidence="1">
    <location>
        <begin position="24"/>
        <end position="64"/>
    </location>
</feature>
<protein>
    <submittedName>
        <fullName evidence="2">Uncharacterized protein</fullName>
    </submittedName>
</protein>
<evidence type="ECO:0000313" key="3">
    <source>
        <dbReference type="Proteomes" id="UP000801492"/>
    </source>
</evidence>
<evidence type="ECO:0000256" key="1">
    <source>
        <dbReference type="SAM" id="MobiDB-lite"/>
    </source>
</evidence>
<accession>A0A8K0D7X2</accession>
<gene>
    <name evidence="2" type="ORF">ILUMI_06692</name>
</gene>
<feature type="compositionally biased region" description="Basic and acidic residues" evidence="1">
    <location>
        <begin position="24"/>
        <end position="45"/>
    </location>
</feature>
<dbReference type="OrthoDB" id="5549358at2759"/>
<proteinExistence type="predicted"/>
<dbReference type="AlphaFoldDB" id="A0A8K0D7X2"/>
<evidence type="ECO:0000313" key="2">
    <source>
        <dbReference type="EMBL" id="KAF2899479.1"/>
    </source>
</evidence>
<reference evidence="2" key="1">
    <citation type="submission" date="2019-08" db="EMBL/GenBank/DDBJ databases">
        <title>The genome of the North American firefly Photinus pyralis.</title>
        <authorList>
            <consortium name="Photinus pyralis genome working group"/>
            <person name="Fallon T.R."/>
            <person name="Sander Lower S.E."/>
            <person name="Weng J.-K."/>
        </authorList>
    </citation>
    <scope>NUCLEOTIDE SEQUENCE</scope>
    <source>
        <strain evidence="2">TRF0915ILg1</strain>
        <tissue evidence="2">Whole body</tissue>
    </source>
</reference>
<sequence length="115" mass="13391">MEETEILKELVKMRADLQKYEELKKYEHMNRRRPVQDDTGREEGTSSKNEGGQAERTQSIHKQNNKLGLLMLGVSTSERENMNLILAYVPNENECAEGKDEFYEKLQEALDKTKI</sequence>
<dbReference type="EMBL" id="VTPC01002789">
    <property type="protein sequence ID" value="KAF2899479.1"/>
    <property type="molecule type" value="Genomic_DNA"/>
</dbReference>
<keyword evidence="3" id="KW-1185">Reference proteome</keyword>
<comment type="caution">
    <text evidence="2">The sequence shown here is derived from an EMBL/GenBank/DDBJ whole genome shotgun (WGS) entry which is preliminary data.</text>
</comment>
<feature type="compositionally biased region" description="Polar residues" evidence="1">
    <location>
        <begin position="46"/>
        <end position="64"/>
    </location>
</feature>